<dbReference type="Gene3D" id="2.40.160.20">
    <property type="match status" value="1"/>
</dbReference>
<evidence type="ECO:0000313" key="3">
    <source>
        <dbReference type="Proteomes" id="UP000308430"/>
    </source>
</evidence>
<evidence type="ECO:0000256" key="1">
    <source>
        <dbReference type="ARBA" id="ARBA00004442"/>
    </source>
</evidence>
<name>A0A4S4AUU5_9RHOO</name>
<keyword evidence="2" id="KW-0378">Hydrolase</keyword>
<dbReference type="Pfam" id="PF09411">
    <property type="entry name" value="PagL"/>
    <property type="match status" value="1"/>
</dbReference>
<dbReference type="InterPro" id="IPR011250">
    <property type="entry name" value="OMP/PagP_B-barrel"/>
</dbReference>
<comment type="subcellular location">
    <subcellularLocation>
        <location evidence="1">Cell outer membrane</location>
    </subcellularLocation>
</comment>
<protein>
    <submittedName>
        <fullName evidence="2">Acyloxyacyl hydrolase</fullName>
    </submittedName>
</protein>
<dbReference type="InterPro" id="IPR018550">
    <property type="entry name" value="Lipid-A_deacylase-rel"/>
</dbReference>
<proteinExistence type="predicted"/>
<reference evidence="2 3" key="1">
    <citation type="submission" date="2019-04" db="EMBL/GenBank/DDBJ databases">
        <title>Azoarcus nasutitermitis sp. nov. isolated from termite nest.</title>
        <authorList>
            <person name="Lin S.-Y."/>
            <person name="Hameed A."/>
            <person name="Hsu Y.-H."/>
            <person name="Young C.-C."/>
        </authorList>
    </citation>
    <scope>NUCLEOTIDE SEQUENCE [LARGE SCALE GENOMIC DNA]</scope>
    <source>
        <strain evidence="2 3">CC-YHH838</strain>
    </source>
</reference>
<comment type="caution">
    <text evidence="2">The sequence shown here is derived from an EMBL/GenBank/DDBJ whole genome shotgun (WGS) entry which is preliminary data.</text>
</comment>
<dbReference type="EMBL" id="SSOC01000005">
    <property type="protein sequence ID" value="THF63749.1"/>
    <property type="molecule type" value="Genomic_DNA"/>
</dbReference>
<keyword evidence="3" id="KW-1185">Reference proteome</keyword>
<evidence type="ECO:0000313" key="2">
    <source>
        <dbReference type="EMBL" id="THF63749.1"/>
    </source>
</evidence>
<gene>
    <name evidence="2" type="ORF">E6C76_14270</name>
</gene>
<dbReference type="OrthoDB" id="5297282at2"/>
<dbReference type="AlphaFoldDB" id="A0A4S4AUU5"/>
<accession>A0A4S4AUU5</accession>
<dbReference type="SUPFAM" id="SSF56925">
    <property type="entry name" value="OMPA-like"/>
    <property type="match status" value="1"/>
</dbReference>
<dbReference type="Proteomes" id="UP000308430">
    <property type="component" value="Unassembled WGS sequence"/>
</dbReference>
<sequence length="234" mass="25081">MNCAAAAPARALPRCASAAARAWRWPWKPPESVLRPTHTSMLSRKTSAFLAALLCAAVIALPSPTATAQTPPDSGRRFYADLGSTLEGDAAHTAAVGVLLPSSLFTGVPRDAGPLSLHWDLSLTHWRAPGAQGGHRSFTQLAAMGVWRHPLGGPGAPLFVDLGLGVSIFDRLYASGTDRFSTAFQFTQAIGLGYRFGEKHAHEISVRFQHVSNGGIKRPNPGENFVRLRFASRF</sequence>
<dbReference type="GO" id="GO:0009279">
    <property type="term" value="C:cell outer membrane"/>
    <property type="evidence" value="ECO:0007669"/>
    <property type="project" value="UniProtKB-SubCell"/>
</dbReference>
<dbReference type="GO" id="GO:0016787">
    <property type="term" value="F:hydrolase activity"/>
    <property type="evidence" value="ECO:0007669"/>
    <property type="project" value="UniProtKB-KW"/>
</dbReference>
<organism evidence="2 3">
    <name type="scientific">Pseudothauera nasutitermitis</name>
    <dbReference type="NCBI Taxonomy" id="2565930"/>
    <lineage>
        <taxon>Bacteria</taxon>
        <taxon>Pseudomonadati</taxon>
        <taxon>Pseudomonadota</taxon>
        <taxon>Betaproteobacteria</taxon>
        <taxon>Rhodocyclales</taxon>
        <taxon>Zoogloeaceae</taxon>
        <taxon>Pseudothauera</taxon>
    </lineage>
</organism>